<evidence type="ECO:0000313" key="10">
    <source>
        <dbReference type="EMBL" id="ETX03849.1"/>
    </source>
</evidence>
<comment type="cofactor">
    <cofactor evidence="1 8">
        <name>Mg(2+)</name>
        <dbReference type="ChEBI" id="CHEBI:18420"/>
    </cofactor>
</comment>
<dbReference type="EMBL" id="AZHX01001375">
    <property type="protein sequence ID" value="ETX03849.1"/>
    <property type="molecule type" value="Genomic_DNA"/>
</dbReference>
<dbReference type="InterPro" id="IPR029060">
    <property type="entry name" value="PIN-like_dom_sf"/>
</dbReference>
<evidence type="ECO:0000256" key="5">
    <source>
        <dbReference type="ARBA" id="ARBA00022801"/>
    </source>
</evidence>
<reference evidence="10 11" key="1">
    <citation type="journal article" date="2014" name="Nature">
        <title>An environmental bacterial taxon with a large and distinct metabolic repertoire.</title>
        <authorList>
            <person name="Wilson M.C."/>
            <person name="Mori T."/>
            <person name="Ruckert C."/>
            <person name="Uria A.R."/>
            <person name="Helf M.J."/>
            <person name="Takada K."/>
            <person name="Gernert C."/>
            <person name="Steffens U.A."/>
            <person name="Heycke N."/>
            <person name="Schmitt S."/>
            <person name="Rinke C."/>
            <person name="Helfrich E.J."/>
            <person name="Brachmann A.O."/>
            <person name="Gurgui C."/>
            <person name="Wakimoto T."/>
            <person name="Kracht M."/>
            <person name="Crusemann M."/>
            <person name="Hentschel U."/>
            <person name="Abe I."/>
            <person name="Matsunaga S."/>
            <person name="Kalinowski J."/>
            <person name="Takeyama H."/>
            <person name="Piel J."/>
        </authorList>
    </citation>
    <scope>NUCLEOTIDE SEQUENCE [LARGE SCALE GENOMIC DNA]</scope>
    <source>
        <strain evidence="11">TSY2</strain>
    </source>
</reference>
<keyword evidence="6 8" id="KW-0460">Magnesium</keyword>
<feature type="domain" description="PIN" evidence="9">
    <location>
        <begin position="1"/>
        <end position="124"/>
    </location>
</feature>
<evidence type="ECO:0000256" key="4">
    <source>
        <dbReference type="ARBA" id="ARBA00022723"/>
    </source>
</evidence>
<feature type="binding site" evidence="8">
    <location>
        <position position="4"/>
    </location>
    <ligand>
        <name>Mg(2+)</name>
        <dbReference type="ChEBI" id="CHEBI:18420"/>
    </ligand>
</feature>
<evidence type="ECO:0000256" key="7">
    <source>
        <dbReference type="ARBA" id="ARBA00038093"/>
    </source>
</evidence>
<evidence type="ECO:0000256" key="6">
    <source>
        <dbReference type="ARBA" id="ARBA00022842"/>
    </source>
</evidence>
<gene>
    <name evidence="8" type="primary">vapC</name>
    <name evidence="10" type="ORF">ETSY2_32250</name>
</gene>
<evidence type="ECO:0000256" key="2">
    <source>
        <dbReference type="ARBA" id="ARBA00022649"/>
    </source>
</evidence>
<dbReference type="AlphaFoldDB" id="W4M0K7"/>
<dbReference type="HAMAP" id="MF_00265">
    <property type="entry name" value="VapC_Nob1"/>
    <property type="match status" value="1"/>
</dbReference>
<comment type="similarity">
    <text evidence="7 8">Belongs to the PINc/VapC protein family.</text>
</comment>
<dbReference type="PANTHER" id="PTHR33653:SF1">
    <property type="entry name" value="RIBONUCLEASE VAPC2"/>
    <property type="match status" value="1"/>
</dbReference>
<keyword evidence="4 8" id="KW-0479">Metal-binding</keyword>
<dbReference type="GO" id="GO:0000287">
    <property type="term" value="F:magnesium ion binding"/>
    <property type="evidence" value="ECO:0007669"/>
    <property type="project" value="UniProtKB-UniRule"/>
</dbReference>
<evidence type="ECO:0000313" key="11">
    <source>
        <dbReference type="Proteomes" id="UP000019140"/>
    </source>
</evidence>
<dbReference type="CDD" id="cd09871">
    <property type="entry name" value="PIN_MtVapC28-VapC30-like"/>
    <property type="match status" value="1"/>
</dbReference>
<dbReference type="Proteomes" id="UP000019140">
    <property type="component" value="Unassembled WGS sequence"/>
</dbReference>
<accession>W4M0K7</accession>
<name>W4M0K7_9BACT</name>
<dbReference type="InterPro" id="IPR022907">
    <property type="entry name" value="VapC_family"/>
</dbReference>
<dbReference type="GO" id="GO:0016787">
    <property type="term" value="F:hydrolase activity"/>
    <property type="evidence" value="ECO:0007669"/>
    <property type="project" value="UniProtKB-KW"/>
</dbReference>
<dbReference type="SUPFAM" id="SSF88723">
    <property type="entry name" value="PIN domain-like"/>
    <property type="match status" value="1"/>
</dbReference>
<evidence type="ECO:0000256" key="3">
    <source>
        <dbReference type="ARBA" id="ARBA00022722"/>
    </source>
</evidence>
<keyword evidence="3 8" id="KW-0540">Nuclease</keyword>
<dbReference type="GO" id="GO:0004540">
    <property type="term" value="F:RNA nuclease activity"/>
    <property type="evidence" value="ECO:0007669"/>
    <property type="project" value="InterPro"/>
</dbReference>
<dbReference type="Pfam" id="PF01850">
    <property type="entry name" value="PIN"/>
    <property type="match status" value="1"/>
</dbReference>
<dbReference type="PANTHER" id="PTHR33653">
    <property type="entry name" value="RIBONUCLEASE VAPC2"/>
    <property type="match status" value="1"/>
</dbReference>
<keyword evidence="11" id="KW-1185">Reference proteome</keyword>
<organism evidence="10 11">
    <name type="scientific">Candidatus Entotheonella gemina</name>
    <dbReference type="NCBI Taxonomy" id="1429439"/>
    <lineage>
        <taxon>Bacteria</taxon>
        <taxon>Pseudomonadati</taxon>
        <taxon>Nitrospinota/Tectimicrobiota group</taxon>
        <taxon>Candidatus Tectimicrobiota</taxon>
        <taxon>Candidatus Entotheonellia</taxon>
        <taxon>Candidatus Entotheonellales</taxon>
        <taxon>Candidatus Entotheonellaceae</taxon>
        <taxon>Candidatus Entotheonella</taxon>
    </lineage>
</organism>
<dbReference type="EC" id="3.1.-.-" evidence="8"/>
<dbReference type="GO" id="GO:0090729">
    <property type="term" value="F:toxin activity"/>
    <property type="evidence" value="ECO:0007669"/>
    <property type="project" value="UniProtKB-KW"/>
</dbReference>
<keyword evidence="2 8" id="KW-1277">Toxin-antitoxin system</keyword>
<comment type="caution">
    <text evidence="10">The sequence shown here is derived from an EMBL/GenBank/DDBJ whole genome shotgun (WGS) entry which is preliminary data.</text>
</comment>
<evidence type="ECO:0000256" key="1">
    <source>
        <dbReference type="ARBA" id="ARBA00001946"/>
    </source>
</evidence>
<keyword evidence="8" id="KW-0800">Toxin</keyword>
<protein>
    <recommendedName>
        <fullName evidence="8">Ribonuclease VapC</fullName>
        <shortName evidence="8">RNase VapC</shortName>
        <ecNumber evidence="8">3.1.-.-</ecNumber>
    </recommendedName>
    <alternativeName>
        <fullName evidence="8">Toxin VapC</fullName>
    </alternativeName>
</protein>
<dbReference type="InterPro" id="IPR002716">
    <property type="entry name" value="PIN_dom"/>
</dbReference>
<dbReference type="Gene3D" id="3.40.50.1010">
    <property type="entry name" value="5'-nuclease"/>
    <property type="match status" value="1"/>
</dbReference>
<comment type="function">
    <text evidence="8">Toxic component of a toxin-antitoxin (TA) system. An RNase.</text>
</comment>
<dbReference type="HOGENOM" id="CLU_144760_0_0_7"/>
<evidence type="ECO:0000259" key="9">
    <source>
        <dbReference type="Pfam" id="PF01850"/>
    </source>
</evidence>
<feature type="binding site" evidence="8">
    <location>
        <position position="99"/>
    </location>
    <ligand>
        <name>Mg(2+)</name>
        <dbReference type="ChEBI" id="CHEBI:18420"/>
    </ligand>
</feature>
<sequence length="130" mass="14474">MVIDTSAVLAILRDEPERRAFNRAIDADDTRLMSVASFVEASMVMEARHGYEGIRDLDLFVARAEIELVPVDINQAHMARQVFRQYGKGRHPAALNFGDCFTYALAKATQEPLLFKGNDFGQTDIVAVQG</sequence>
<evidence type="ECO:0000256" key="8">
    <source>
        <dbReference type="HAMAP-Rule" id="MF_00265"/>
    </source>
</evidence>
<keyword evidence="5 8" id="KW-0378">Hydrolase</keyword>
<proteinExistence type="inferred from homology"/>
<dbReference type="InterPro" id="IPR050556">
    <property type="entry name" value="Type_II_TA_system_RNase"/>
</dbReference>